<keyword evidence="1" id="KW-1185">Reference proteome</keyword>
<dbReference type="WBParaSite" id="scaffold1088_cov153.g2436">
    <property type="protein sequence ID" value="scaffold1088_cov153.g2436"/>
    <property type="gene ID" value="scaffold1088_cov153.g2436"/>
</dbReference>
<sequence length="135" mass="15277">MNYKTMENKHTNNKEFENKVKESKHLFENKINEASYDSTKFLDINKFKCPNGKYYQKEVGNGLAGTSCLAGYKFDGPVERATVKAIRFVDSRGKVTDCDSHMQYYEGGKRGACYPSPGNNSTYCGKNSVCKEKKP</sequence>
<proteinExistence type="predicted"/>
<dbReference type="Proteomes" id="UP000887561">
    <property type="component" value="Unplaced"/>
</dbReference>
<protein>
    <submittedName>
        <fullName evidence="2">Uncharacterized protein</fullName>
    </submittedName>
</protein>
<dbReference type="AlphaFoldDB" id="A0A915LEP1"/>
<name>A0A915LEP1_MELJA</name>
<accession>A0A915LEP1</accession>
<reference evidence="2" key="1">
    <citation type="submission" date="2022-11" db="UniProtKB">
        <authorList>
            <consortium name="WormBaseParasite"/>
        </authorList>
    </citation>
    <scope>IDENTIFICATION</scope>
</reference>
<evidence type="ECO:0000313" key="2">
    <source>
        <dbReference type="WBParaSite" id="scaffold1088_cov153.g2436"/>
    </source>
</evidence>
<organism evidence="1 2">
    <name type="scientific">Meloidogyne javanica</name>
    <name type="common">Root-knot nematode worm</name>
    <dbReference type="NCBI Taxonomy" id="6303"/>
    <lineage>
        <taxon>Eukaryota</taxon>
        <taxon>Metazoa</taxon>
        <taxon>Ecdysozoa</taxon>
        <taxon>Nematoda</taxon>
        <taxon>Chromadorea</taxon>
        <taxon>Rhabditida</taxon>
        <taxon>Tylenchina</taxon>
        <taxon>Tylenchomorpha</taxon>
        <taxon>Tylenchoidea</taxon>
        <taxon>Meloidogynidae</taxon>
        <taxon>Meloidogyninae</taxon>
        <taxon>Meloidogyne</taxon>
        <taxon>Meloidogyne incognita group</taxon>
    </lineage>
</organism>
<evidence type="ECO:0000313" key="1">
    <source>
        <dbReference type="Proteomes" id="UP000887561"/>
    </source>
</evidence>